<keyword evidence="4 9" id="KW-0521">NADP</keyword>
<feature type="binding site" evidence="9">
    <location>
        <begin position="99"/>
        <end position="102"/>
    </location>
    <ligand>
        <name>NAD(+)</name>
        <dbReference type="ChEBI" id="CHEBI:57540"/>
    </ligand>
</feature>
<dbReference type="GO" id="GO:0050661">
    <property type="term" value="F:NADP binding"/>
    <property type="evidence" value="ECO:0007669"/>
    <property type="project" value="UniProtKB-UniRule"/>
</dbReference>
<comment type="pathway">
    <text evidence="9">Amino-acid biosynthesis; L-lysine biosynthesis via DAP pathway; (S)-tetrahydrodipicolinate from L-aspartate: step 4/4.</text>
</comment>
<dbReference type="RefSeq" id="WP_206583458.1">
    <property type="nucleotide sequence ID" value="NZ_JAFJZZ010000012.1"/>
</dbReference>
<comment type="caution">
    <text evidence="13">The sequence shown here is derived from an EMBL/GenBank/DDBJ whole genome shotgun (WGS) entry which is preliminary data.</text>
</comment>
<dbReference type="GO" id="GO:0005829">
    <property type="term" value="C:cytosol"/>
    <property type="evidence" value="ECO:0007669"/>
    <property type="project" value="TreeGrafter"/>
</dbReference>
<reference evidence="13" key="1">
    <citation type="submission" date="2021-02" db="EMBL/GenBank/DDBJ databases">
        <title>Abyssanaerobacter marinus gen.nov., sp., nov, anaerobic bacterium isolated from the Onnuri vent field of Indian Ocean and suggestion of Mogibacteriaceae fam. nov., and proposal of reclassification of ambiguous this family's genus member.</title>
        <authorList>
            <person name="Kim Y.J."/>
            <person name="Yang J.-A."/>
        </authorList>
    </citation>
    <scope>NUCLEOTIDE SEQUENCE</scope>
    <source>
        <strain evidence="13">DSM 2634</strain>
    </source>
</reference>
<name>A0A939DBF6_CLOAM</name>
<feature type="active site" description="Proton donor/acceptor" evidence="9">
    <location>
        <position position="132"/>
    </location>
</feature>
<evidence type="ECO:0000259" key="11">
    <source>
        <dbReference type="Pfam" id="PF01113"/>
    </source>
</evidence>
<evidence type="ECO:0000259" key="12">
    <source>
        <dbReference type="Pfam" id="PF05173"/>
    </source>
</evidence>
<feature type="binding site" evidence="9">
    <location>
        <begin position="75"/>
        <end position="77"/>
    </location>
    <ligand>
        <name>NAD(+)</name>
        <dbReference type="ChEBI" id="CHEBI:57540"/>
    </ligand>
</feature>
<evidence type="ECO:0000256" key="5">
    <source>
        <dbReference type="ARBA" id="ARBA00022915"/>
    </source>
</evidence>
<protein>
    <recommendedName>
        <fullName evidence="9 10">4-hydroxy-tetrahydrodipicolinate reductase</fullName>
        <shortName evidence="9">HTPA reductase</shortName>
        <ecNumber evidence="9 10">1.17.1.8</ecNumber>
    </recommendedName>
</protein>
<evidence type="ECO:0000313" key="13">
    <source>
        <dbReference type="EMBL" id="MBN7774620.1"/>
    </source>
</evidence>
<dbReference type="PIRSF" id="PIRSF000161">
    <property type="entry name" value="DHPR"/>
    <property type="match status" value="1"/>
</dbReference>
<dbReference type="HAMAP" id="MF_00102">
    <property type="entry name" value="DapB"/>
    <property type="match status" value="1"/>
</dbReference>
<gene>
    <name evidence="9" type="primary">dapB</name>
    <name evidence="13" type="ORF">JYB65_14725</name>
</gene>
<dbReference type="GO" id="GO:0051287">
    <property type="term" value="F:NAD binding"/>
    <property type="evidence" value="ECO:0007669"/>
    <property type="project" value="UniProtKB-UniRule"/>
</dbReference>
<comment type="subunit">
    <text evidence="9">Homotetramer.</text>
</comment>
<comment type="subcellular location">
    <subcellularLocation>
        <location evidence="9">Cytoplasm</location>
    </subcellularLocation>
</comment>
<feature type="domain" description="Dihydrodipicolinate reductase N-terminal" evidence="11">
    <location>
        <begin position="1"/>
        <end position="102"/>
    </location>
</feature>
<evidence type="ECO:0000256" key="2">
    <source>
        <dbReference type="ARBA" id="ARBA00022490"/>
    </source>
</evidence>
<evidence type="ECO:0000256" key="7">
    <source>
        <dbReference type="ARBA" id="ARBA00023027"/>
    </source>
</evidence>
<dbReference type="AlphaFoldDB" id="A0A939DBF6"/>
<dbReference type="SUPFAM" id="SSF51735">
    <property type="entry name" value="NAD(P)-binding Rossmann-fold domains"/>
    <property type="match status" value="1"/>
</dbReference>
<dbReference type="FunFam" id="3.30.360.10:FF:000009">
    <property type="entry name" value="4-hydroxy-tetrahydrodipicolinate reductase"/>
    <property type="match status" value="1"/>
</dbReference>
<dbReference type="InterPro" id="IPR023940">
    <property type="entry name" value="DHDPR_bac"/>
</dbReference>
<evidence type="ECO:0000256" key="3">
    <source>
        <dbReference type="ARBA" id="ARBA00022605"/>
    </source>
</evidence>
<dbReference type="EMBL" id="JAFJZZ010000012">
    <property type="protein sequence ID" value="MBN7774620.1"/>
    <property type="molecule type" value="Genomic_DNA"/>
</dbReference>
<dbReference type="InterPro" id="IPR022663">
    <property type="entry name" value="DapB_C"/>
</dbReference>
<dbReference type="InterPro" id="IPR036291">
    <property type="entry name" value="NAD(P)-bd_dom_sf"/>
</dbReference>
<dbReference type="PANTHER" id="PTHR20836:SF7">
    <property type="entry name" value="4-HYDROXY-TETRAHYDRODIPICOLINATE REDUCTASE"/>
    <property type="match status" value="1"/>
</dbReference>
<feature type="active site" description="Proton donor" evidence="9">
    <location>
        <position position="136"/>
    </location>
</feature>
<organism evidence="13 14">
    <name type="scientific">Clostridium aminobutyricum</name>
    <dbReference type="NCBI Taxonomy" id="33953"/>
    <lineage>
        <taxon>Bacteria</taxon>
        <taxon>Bacillati</taxon>
        <taxon>Bacillota</taxon>
        <taxon>Clostridia</taxon>
        <taxon>Eubacteriales</taxon>
        <taxon>Clostridiaceae</taxon>
        <taxon>Clostridium</taxon>
    </lineage>
</organism>
<comment type="catalytic activity">
    <reaction evidence="9">
        <text>(S)-2,3,4,5-tetrahydrodipicolinate + NAD(+) + H2O = (2S,4S)-4-hydroxy-2,3,4,5-tetrahydrodipicolinate + NADH + H(+)</text>
        <dbReference type="Rhea" id="RHEA:35323"/>
        <dbReference type="ChEBI" id="CHEBI:15377"/>
        <dbReference type="ChEBI" id="CHEBI:15378"/>
        <dbReference type="ChEBI" id="CHEBI:16845"/>
        <dbReference type="ChEBI" id="CHEBI:57540"/>
        <dbReference type="ChEBI" id="CHEBI:57945"/>
        <dbReference type="ChEBI" id="CHEBI:67139"/>
        <dbReference type="EC" id="1.17.1.8"/>
    </reaction>
</comment>
<dbReference type="Gene3D" id="3.30.360.10">
    <property type="entry name" value="Dihydrodipicolinate Reductase, domain 2"/>
    <property type="match status" value="1"/>
</dbReference>
<keyword evidence="3 9" id="KW-0028">Amino-acid biosynthesis</keyword>
<comment type="function">
    <text evidence="9">Catalyzes the conversion of 4-hydroxy-tetrahydrodipicolinate (HTPA) to tetrahydrodipicolinate.</text>
</comment>
<dbReference type="EC" id="1.17.1.8" evidence="9 10"/>
<evidence type="ECO:0000256" key="8">
    <source>
        <dbReference type="ARBA" id="ARBA00023154"/>
    </source>
</evidence>
<dbReference type="Proteomes" id="UP000664545">
    <property type="component" value="Unassembled WGS sequence"/>
</dbReference>
<dbReference type="InterPro" id="IPR022664">
    <property type="entry name" value="DapB_N_CS"/>
</dbReference>
<dbReference type="GO" id="GO:0016726">
    <property type="term" value="F:oxidoreductase activity, acting on CH or CH2 groups, NAD or NADP as acceptor"/>
    <property type="evidence" value="ECO:0007669"/>
    <property type="project" value="UniProtKB-UniRule"/>
</dbReference>
<keyword evidence="5 9" id="KW-0220">Diaminopimelate biosynthesis</keyword>
<dbReference type="Gene3D" id="3.40.50.720">
    <property type="entry name" value="NAD(P)-binding Rossmann-like Domain"/>
    <property type="match status" value="1"/>
</dbReference>
<comment type="caution">
    <text evidence="9">Was originally thought to be a dihydrodipicolinate reductase (DHDPR), catalyzing the conversion of dihydrodipicolinate to tetrahydrodipicolinate. However, it was shown in E.coli that the substrate of the enzymatic reaction is not dihydrodipicolinate (DHDP) but in fact (2S,4S)-4-hydroxy-2,3,4,5-tetrahydrodipicolinic acid (HTPA), the product released by the DapA-catalyzed reaction.</text>
</comment>
<dbReference type="GO" id="GO:0008839">
    <property type="term" value="F:4-hydroxy-tetrahydrodipicolinate reductase"/>
    <property type="evidence" value="ECO:0007669"/>
    <property type="project" value="UniProtKB-UniRule"/>
</dbReference>
<evidence type="ECO:0000256" key="10">
    <source>
        <dbReference type="NCBIfam" id="TIGR00036"/>
    </source>
</evidence>
<dbReference type="PANTHER" id="PTHR20836">
    <property type="entry name" value="DIHYDRODIPICOLINATE REDUCTASE"/>
    <property type="match status" value="1"/>
</dbReference>
<dbReference type="GO" id="GO:0019877">
    <property type="term" value="P:diaminopimelate biosynthetic process"/>
    <property type="evidence" value="ECO:0007669"/>
    <property type="project" value="UniProtKB-UniRule"/>
</dbReference>
<dbReference type="PROSITE" id="PS01298">
    <property type="entry name" value="DAPB"/>
    <property type="match status" value="1"/>
</dbReference>
<dbReference type="SUPFAM" id="SSF55347">
    <property type="entry name" value="Glyceraldehyde-3-phosphate dehydrogenase-like, C-terminal domain"/>
    <property type="match status" value="1"/>
</dbReference>
<feature type="domain" description="Dihydrodipicolinate reductase C-terminal" evidence="12">
    <location>
        <begin position="105"/>
        <end position="235"/>
    </location>
</feature>
<keyword evidence="14" id="KW-1185">Reference proteome</keyword>
<dbReference type="NCBIfam" id="TIGR00036">
    <property type="entry name" value="dapB"/>
    <property type="match status" value="1"/>
</dbReference>
<proteinExistence type="inferred from homology"/>
<dbReference type="Pfam" id="PF01113">
    <property type="entry name" value="DapB_N"/>
    <property type="match status" value="1"/>
</dbReference>
<keyword evidence="6 9" id="KW-0560">Oxidoreductase</keyword>
<dbReference type="InterPro" id="IPR000846">
    <property type="entry name" value="DapB_N"/>
</dbReference>
<dbReference type="GO" id="GO:0009089">
    <property type="term" value="P:lysine biosynthetic process via diaminopimelate"/>
    <property type="evidence" value="ECO:0007669"/>
    <property type="project" value="UniProtKB-UniRule"/>
</dbReference>
<comment type="catalytic activity">
    <reaction evidence="9">
        <text>(S)-2,3,4,5-tetrahydrodipicolinate + NADP(+) + H2O = (2S,4S)-4-hydroxy-2,3,4,5-tetrahydrodipicolinate + NADPH + H(+)</text>
        <dbReference type="Rhea" id="RHEA:35331"/>
        <dbReference type="ChEBI" id="CHEBI:15377"/>
        <dbReference type="ChEBI" id="CHEBI:15378"/>
        <dbReference type="ChEBI" id="CHEBI:16845"/>
        <dbReference type="ChEBI" id="CHEBI:57783"/>
        <dbReference type="ChEBI" id="CHEBI:58349"/>
        <dbReference type="ChEBI" id="CHEBI:67139"/>
        <dbReference type="EC" id="1.17.1.8"/>
    </reaction>
</comment>
<keyword evidence="8 9" id="KW-0457">Lysine biosynthesis</keyword>
<evidence type="ECO:0000256" key="1">
    <source>
        <dbReference type="ARBA" id="ARBA00006642"/>
    </source>
</evidence>
<feature type="binding site" evidence="9">
    <location>
        <position position="133"/>
    </location>
    <ligand>
        <name>(S)-2,3,4,5-tetrahydrodipicolinate</name>
        <dbReference type="ChEBI" id="CHEBI:16845"/>
    </ligand>
</feature>
<dbReference type="Pfam" id="PF05173">
    <property type="entry name" value="DapB_C"/>
    <property type="match status" value="1"/>
</dbReference>
<evidence type="ECO:0000256" key="9">
    <source>
        <dbReference type="HAMAP-Rule" id="MF_00102"/>
    </source>
</evidence>
<keyword evidence="7 9" id="KW-0520">NAD</keyword>
<evidence type="ECO:0000256" key="6">
    <source>
        <dbReference type="ARBA" id="ARBA00023002"/>
    </source>
</evidence>
<feature type="binding site" evidence="9">
    <location>
        <position position="38"/>
    </location>
    <ligand>
        <name>NADP(+)</name>
        <dbReference type="ChEBI" id="CHEBI:58349"/>
    </ligand>
</feature>
<sequence>MNIAIVGTGAMGKVLESLINDKAGMQCVGTIEPMQGGRLTDIREKIDAVIDFSNPVNLDMIDAYARESGCGVVIATTGFTPEQIEQIQSLSTIVPVVYTANFSLGITVMRRVLAEITPILKDNFDMEIIEKHHNKKLDAPSGTAIALLAAMNPEHEYDEVFGREGNRKRGKEIGIHAIRGGTIVGEHTAIYAGEDEIIEITHIANSKKIFAVGAIRAAEFVVGNKAGLYDMEQVLF</sequence>
<feature type="binding site" evidence="9">
    <location>
        <begin position="142"/>
        <end position="143"/>
    </location>
    <ligand>
        <name>(S)-2,3,4,5-tetrahydrodipicolinate</name>
        <dbReference type="ChEBI" id="CHEBI:16845"/>
    </ligand>
</feature>
<comment type="similarity">
    <text evidence="1 9">Belongs to the DapB family.</text>
</comment>
<evidence type="ECO:0000313" key="14">
    <source>
        <dbReference type="Proteomes" id="UP000664545"/>
    </source>
</evidence>
<comment type="caution">
    <text evidence="9">Lacks conserved residue(s) required for the propagation of feature annotation.</text>
</comment>
<keyword evidence="2 9" id="KW-0963">Cytoplasm</keyword>
<feature type="binding site" evidence="9">
    <location>
        <position position="32"/>
    </location>
    <ligand>
        <name>NAD(+)</name>
        <dbReference type="ChEBI" id="CHEBI:57540"/>
    </ligand>
</feature>
<accession>A0A939DBF6</accession>
<evidence type="ECO:0000256" key="4">
    <source>
        <dbReference type="ARBA" id="ARBA00022857"/>
    </source>
</evidence>